<proteinExistence type="inferred from homology"/>
<protein>
    <submittedName>
        <fullName evidence="8">Amino acid/amide ABC transporter ATP-binding protein 2 (HAAT family)</fullName>
    </submittedName>
</protein>
<keyword evidence="5 8" id="KW-0067">ATP-binding</keyword>
<dbReference type="GO" id="GO:0015658">
    <property type="term" value="F:branched-chain amino acid transmembrane transporter activity"/>
    <property type="evidence" value="ECO:0007669"/>
    <property type="project" value="TreeGrafter"/>
</dbReference>
<dbReference type="PROSITE" id="PS50893">
    <property type="entry name" value="ABC_TRANSPORTER_2"/>
    <property type="match status" value="1"/>
</dbReference>
<keyword evidence="6" id="KW-0029">Amino-acid transport</keyword>
<comment type="similarity">
    <text evidence="1">Belongs to the ABC transporter superfamily.</text>
</comment>
<dbReference type="Gene3D" id="3.40.50.300">
    <property type="entry name" value="P-loop containing nucleotide triphosphate hydrolases"/>
    <property type="match status" value="1"/>
</dbReference>
<evidence type="ECO:0000256" key="4">
    <source>
        <dbReference type="ARBA" id="ARBA00022741"/>
    </source>
</evidence>
<keyword evidence="3" id="KW-0472">Membrane</keyword>
<dbReference type="Pfam" id="PF00005">
    <property type="entry name" value="ABC_tran"/>
    <property type="match status" value="1"/>
</dbReference>
<evidence type="ECO:0000256" key="5">
    <source>
        <dbReference type="ARBA" id="ARBA00022840"/>
    </source>
</evidence>
<keyword evidence="3" id="KW-1003">Cell membrane</keyword>
<dbReference type="CDD" id="cd03224">
    <property type="entry name" value="ABC_TM1139_LivF_branched"/>
    <property type="match status" value="1"/>
</dbReference>
<gene>
    <name evidence="8" type="ORF">DES41_104562</name>
</gene>
<feature type="domain" description="ABC transporter" evidence="7">
    <location>
        <begin position="19"/>
        <end position="258"/>
    </location>
</feature>
<dbReference type="AlphaFoldDB" id="A0A368XUV9"/>
<keyword evidence="9" id="KW-1185">Reference proteome</keyword>
<dbReference type="InterPro" id="IPR017871">
    <property type="entry name" value="ABC_transporter-like_CS"/>
</dbReference>
<evidence type="ECO:0000313" key="8">
    <source>
        <dbReference type="EMBL" id="RCW71742.1"/>
    </source>
</evidence>
<sequence>MASGGRALTDMSAAAGAILEVNNIEVVYNKVVQVLRGLSLAVPRGQIVALLGSNGAGKSTTLKAICGLLPMEDGELQAGQIRFDGAATDAQPAHQLVRRGLAHVMEGRRVFEDLTVEENLVAATYALTGRKAAPKDFDAVYAYFPRLHERRKGLAGYLSGGEQQMLAIGRALIAEPQLILLDEPSLGLSPMLVEEIFTIIARINAERGVSMLLVEQNASVALAVADFGYIMESGRIVIDGSAERLAADPDVREFYLGVGGSGESRSFKDLKHYKRRKRWLS</sequence>
<dbReference type="InterPro" id="IPR003439">
    <property type="entry name" value="ABC_transporter-like_ATP-bd"/>
</dbReference>
<accession>A0A368XUV9</accession>
<dbReference type="EMBL" id="QPJK01000004">
    <property type="protein sequence ID" value="RCW71742.1"/>
    <property type="molecule type" value="Genomic_DNA"/>
</dbReference>
<dbReference type="PANTHER" id="PTHR43820:SF8">
    <property type="entry name" value="ABC TRANSPORTER SUBSTRATE-BINDING PROTEIN"/>
    <property type="match status" value="1"/>
</dbReference>
<reference evidence="8 9" key="1">
    <citation type="submission" date="2018-07" db="EMBL/GenBank/DDBJ databases">
        <title>Genomic Encyclopedia of Type Strains, Phase IV (KMG-IV): sequencing the most valuable type-strain genomes for metagenomic binning, comparative biology and taxonomic classification.</title>
        <authorList>
            <person name="Goeker M."/>
        </authorList>
    </citation>
    <scope>NUCLEOTIDE SEQUENCE [LARGE SCALE GENOMIC DNA]</scope>
    <source>
        <strain evidence="8 9">DSM 21634</strain>
    </source>
</reference>
<comment type="caution">
    <text evidence="8">The sequence shown here is derived from an EMBL/GenBank/DDBJ whole genome shotgun (WGS) entry which is preliminary data.</text>
</comment>
<organism evidence="8 9">
    <name type="scientific">Pseudorhodoferax soli</name>
    <dbReference type="NCBI Taxonomy" id="545864"/>
    <lineage>
        <taxon>Bacteria</taxon>
        <taxon>Pseudomonadati</taxon>
        <taxon>Pseudomonadota</taxon>
        <taxon>Betaproteobacteria</taxon>
        <taxon>Burkholderiales</taxon>
        <taxon>Comamonadaceae</taxon>
    </lineage>
</organism>
<dbReference type="GO" id="GO:0016887">
    <property type="term" value="F:ATP hydrolysis activity"/>
    <property type="evidence" value="ECO:0007669"/>
    <property type="project" value="InterPro"/>
</dbReference>
<evidence type="ECO:0000256" key="3">
    <source>
        <dbReference type="ARBA" id="ARBA00022475"/>
    </source>
</evidence>
<evidence type="ECO:0000313" key="9">
    <source>
        <dbReference type="Proteomes" id="UP000252884"/>
    </source>
</evidence>
<evidence type="ECO:0000256" key="1">
    <source>
        <dbReference type="ARBA" id="ARBA00005417"/>
    </source>
</evidence>
<keyword evidence="2" id="KW-0813">Transport</keyword>
<dbReference type="GO" id="GO:0005524">
    <property type="term" value="F:ATP binding"/>
    <property type="evidence" value="ECO:0007669"/>
    <property type="project" value="UniProtKB-KW"/>
</dbReference>
<dbReference type="SMART" id="SM00382">
    <property type="entry name" value="AAA"/>
    <property type="match status" value="1"/>
</dbReference>
<dbReference type="InterPro" id="IPR027417">
    <property type="entry name" value="P-loop_NTPase"/>
</dbReference>
<dbReference type="SUPFAM" id="SSF52540">
    <property type="entry name" value="P-loop containing nucleoside triphosphate hydrolases"/>
    <property type="match status" value="1"/>
</dbReference>
<name>A0A368XUV9_9BURK</name>
<dbReference type="InterPro" id="IPR003593">
    <property type="entry name" value="AAA+_ATPase"/>
</dbReference>
<keyword evidence="4" id="KW-0547">Nucleotide-binding</keyword>
<dbReference type="Proteomes" id="UP000252884">
    <property type="component" value="Unassembled WGS sequence"/>
</dbReference>
<dbReference type="GO" id="GO:0015807">
    <property type="term" value="P:L-amino acid transport"/>
    <property type="evidence" value="ECO:0007669"/>
    <property type="project" value="TreeGrafter"/>
</dbReference>
<dbReference type="PANTHER" id="PTHR43820">
    <property type="entry name" value="HIGH-AFFINITY BRANCHED-CHAIN AMINO ACID TRANSPORT ATP-BINDING PROTEIN LIVF"/>
    <property type="match status" value="1"/>
</dbReference>
<evidence type="ECO:0000256" key="6">
    <source>
        <dbReference type="ARBA" id="ARBA00022970"/>
    </source>
</evidence>
<dbReference type="PROSITE" id="PS00211">
    <property type="entry name" value="ABC_TRANSPORTER_1"/>
    <property type="match status" value="1"/>
</dbReference>
<evidence type="ECO:0000256" key="2">
    <source>
        <dbReference type="ARBA" id="ARBA00022448"/>
    </source>
</evidence>
<dbReference type="InterPro" id="IPR052156">
    <property type="entry name" value="BCAA_Transport_ATP-bd_LivF"/>
</dbReference>
<evidence type="ECO:0000259" key="7">
    <source>
        <dbReference type="PROSITE" id="PS50893"/>
    </source>
</evidence>